<dbReference type="SMART" id="SM01419">
    <property type="entry name" value="Thiol-ester_cl"/>
    <property type="match status" value="1"/>
</dbReference>
<dbReference type="PANTHER" id="PTHR40094:SF1">
    <property type="entry name" value="UBIQUITIN DOMAIN-CONTAINING PROTEIN"/>
    <property type="match status" value="1"/>
</dbReference>
<protein>
    <submittedName>
        <fullName evidence="5">Alpha-2-macroglobulin family protein</fullName>
    </submittedName>
</protein>
<dbReference type="Proteomes" id="UP000587991">
    <property type="component" value="Unassembled WGS sequence"/>
</dbReference>
<evidence type="ECO:0000313" key="6">
    <source>
        <dbReference type="Proteomes" id="UP000587991"/>
    </source>
</evidence>
<dbReference type="Gene3D" id="1.50.10.20">
    <property type="match status" value="1"/>
</dbReference>
<dbReference type="Gene3D" id="2.60.40.10">
    <property type="entry name" value="Immunoglobulins"/>
    <property type="match status" value="1"/>
</dbReference>
<evidence type="ECO:0000259" key="4">
    <source>
        <dbReference type="SMART" id="SM01360"/>
    </source>
</evidence>
<evidence type="ECO:0000259" key="3">
    <source>
        <dbReference type="SMART" id="SM01359"/>
    </source>
</evidence>
<dbReference type="GO" id="GO:0004866">
    <property type="term" value="F:endopeptidase inhibitor activity"/>
    <property type="evidence" value="ECO:0007669"/>
    <property type="project" value="InterPro"/>
</dbReference>
<dbReference type="InterPro" id="IPR047565">
    <property type="entry name" value="Alpha-macroglob_thiol-ester_cl"/>
</dbReference>
<dbReference type="InterPro" id="IPR041246">
    <property type="entry name" value="Bact_MG10"/>
</dbReference>
<dbReference type="EMBL" id="JABAIM010000002">
    <property type="protein sequence ID" value="NLR75458.1"/>
    <property type="molecule type" value="Genomic_DNA"/>
</dbReference>
<keyword evidence="2" id="KW-0732">Signal</keyword>
<feature type="domain" description="Alpha-2-macroglobulin" evidence="4">
    <location>
        <begin position="873"/>
        <end position="963"/>
    </location>
</feature>
<organism evidence="5 6">
    <name type="scientific">Leeia aquatica</name>
    <dbReference type="NCBI Taxonomy" id="2725557"/>
    <lineage>
        <taxon>Bacteria</taxon>
        <taxon>Pseudomonadati</taxon>
        <taxon>Pseudomonadota</taxon>
        <taxon>Betaproteobacteria</taxon>
        <taxon>Neisseriales</taxon>
        <taxon>Leeiaceae</taxon>
        <taxon>Leeia</taxon>
    </lineage>
</organism>
<evidence type="ECO:0000256" key="2">
    <source>
        <dbReference type="SAM" id="SignalP"/>
    </source>
</evidence>
<dbReference type="InterPro" id="IPR051802">
    <property type="entry name" value="YfhM-like"/>
</dbReference>
<feature type="signal peptide" evidence="2">
    <location>
        <begin position="1"/>
        <end position="34"/>
    </location>
</feature>
<dbReference type="InterPro" id="IPR011625">
    <property type="entry name" value="A2M_N_BRD"/>
</dbReference>
<evidence type="ECO:0000313" key="5">
    <source>
        <dbReference type="EMBL" id="NLR75458.1"/>
    </source>
</evidence>
<dbReference type="InterPro" id="IPR008930">
    <property type="entry name" value="Terpenoid_cyclase/PrenylTrfase"/>
</dbReference>
<name>A0A847SE54_9NEIS</name>
<comment type="caution">
    <text evidence="5">The sequence shown here is derived from an EMBL/GenBank/DDBJ whole genome shotgun (WGS) entry which is preliminary data.</text>
</comment>
<comment type="similarity">
    <text evidence="1">Belongs to the protease inhibitor I39 (alpha-2-macroglobulin) family. Bacterial alpha-2-macroglobulin subfamily.</text>
</comment>
<evidence type="ECO:0000256" key="1">
    <source>
        <dbReference type="ARBA" id="ARBA00010556"/>
    </source>
</evidence>
<proteinExistence type="inferred from homology"/>
<feature type="domain" description="Alpha-2-macroglobulin bait region" evidence="3">
    <location>
        <begin position="662"/>
        <end position="808"/>
    </location>
</feature>
<reference evidence="5 6" key="1">
    <citation type="submission" date="2020-04" db="EMBL/GenBank/DDBJ databases">
        <title>Draft genome of Leeia sp. IMCC25680.</title>
        <authorList>
            <person name="Song J."/>
            <person name="Cho J.-C."/>
        </authorList>
    </citation>
    <scope>NUCLEOTIDE SEQUENCE [LARGE SCALE GENOMIC DNA]</scope>
    <source>
        <strain evidence="5 6">IMCC25680</strain>
    </source>
</reference>
<dbReference type="InterPro" id="IPR002890">
    <property type="entry name" value="MG2"/>
</dbReference>
<keyword evidence="6" id="KW-1185">Reference proteome</keyword>
<dbReference type="SUPFAM" id="SSF48239">
    <property type="entry name" value="Terpenoid cyclases/Protein prenyltransferases"/>
    <property type="match status" value="1"/>
</dbReference>
<dbReference type="Pfam" id="PF07703">
    <property type="entry name" value="A2M_BRD"/>
    <property type="match status" value="1"/>
</dbReference>
<dbReference type="InterPro" id="IPR013783">
    <property type="entry name" value="Ig-like_fold"/>
</dbReference>
<dbReference type="Pfam" id="PF17973">
    <property type="entry name" value="bMG10"/>
    <property type="match status" value="1"/>
</dbReference>
<accession>A0A847SE54</accession>
<feature type="chain" id="PRO_5032949025" evidence="2">
    <location>
        <begin position="35"/>
        <end position="1534"/>
    </location>
</feature>
<sequence length="1534" mass="168854">MEGYAVAAPRQQSQFYRRLSVGLLVALSALTSWAAPAKHAPLPEVPPSGYEVFRGEPFFLLSDASYGSDSQAMVRLEVPGRDFRSYLQKYSGADIVLYRVPQPLEFLKAQKNLHRVNVKANYAGEGLANTLNYLWDSWYKQSRLSWQRILSSKARGVAIEKAPQLQTSQFIPYPTRFEQNPQFKPLPGFELISRFRYPLWHAKTIQPPKQVKLDGSSSEFLAASEGNVMVPLGKLKPGLYLVEAMIGAHHAKTLLFVTDTVAITKNASDQMVVWTAHRKTGQAVPSVNVMWSDGAGVLQSAATNAEGIAQLQHARPEHTYVMGQDAAGGVFISENFYYDSEIYNAKLLAITDRPLYRPGNEVKLKFVGREFKNARQSVALPAADLKLTVFDPNGTPIVSQTVKYQTESGADTSFRLPSNATAGGYEIRYSMGEDDYAAAFRVAEYIKPHFDINLAMNKAEFKTGEPIEGKIQLNYTDGRPVAGANVSVSVRAQQLTMVEGELQYAGLFPVKLEQQELKSDSKGQIALKLPAAKEPSRYVLTLFANEQAAYRVKVTRELLVQRGSNPYRIVSSRHFSQPGETVSFGLQPLGSGGLPPTQWELVRLESQTRTTGAIPANAKGWSMPISQPGSYTLSVKDASGNLLGALSHWVAGDGLQATPGSVEVVFDKDSYQPGENAEALITFPKPVSNALLTLERDKVEKYALLSKGADWVTLTRVGQSQWRARIRVDELFSPNITFSVLYAQNGDYTFQNAGIKVAQPTVALNFKTSKPVYLPGETVVVDVNSTLGGKPVSANLSVSVVDEMVYVLQPEIAPSIVDFFYHPRRNNVRTSASLSFISYDMAKSHLPGAPSSNNYNQRGVKVLERPRRDETDTAAWQPNLKTDANGNARFTFVMPDSLTRWRITGRAMTGDGAVGQRTAYVRSEKPFYIKWTAPARYREQDAPTVDLVAFNQTDKDQAVEWQVTGAGLSQRQAVTLKRGANYLSLPISNPQAGLVTAELMSGGRVVDRLQTNLRINPVNWLSPRQLAVPLSGNDLLLSLPADARNIRLSIVGSAASQFSRVVDELIDYPYGCVEQTASRLIPLALAVQAMGDQPDTRRLTQLLATQRQRLVLLAGGDGVFGWWGPGSQENIFLTGYAYYADWYASRSLGLPVPAENWQYLLEVYKKHGSKAPLSQRAMVLWWANQMGLPVQTLLSGVERDLIQQQSGPLVKLGRQDSLLFIAPESQSAQQLTLALVAQLHAELKTPLPAELVEPVASAQTALRESGSPFVQSLLLLSNQAKPGVTAASLLPLVSSDMPTQERAMALIWLQKSMGGTPVVKPSGAVVGTGWVASTTRSGQEQWSWSSATLPARLQLQKLPAEAATALIRYDSSALEPARLPLRMERRLYVLEQDDKALTFTAKPVKQGEALQVGRLYVDELELTPPAGKSYSYGLLEVPLPPGADVESTTSGLTITGLDGVDAEHGFSRLQHEMGQLSYNLPVEQLGKRWVTRQLLRFSQRGRFTLPPARYFRMYQPEDKAFQGDGKTPWVFTVQ</sequence>
<dbReference type="Pfam" id="PF01835">
    <property type="entry name" value="MG2"/>
    <property type="match status" value="1"/>
</dbReference>
<dbReference type="Pfam" id="PF00207">
    <property type="entry name" value="A2M"/>
    <property type="match status" value="1"/>
</dbReference>
<dbReference type="Gene3D" id="2.60.40.1930">
    <property type="match status" value="1"/>
</dbReference>
<dbReference type="SMART" id="SM01360">
    <property type="entry name" value="A2M"/>
    <property type="match status" value="1"/>
</dbReference>
<dbReference type="SMART" id="SM01359">
    <property type="entry name" value="A2M_N_2"/>
    <property type="match status" value="1"/>
</dbReference>
<dbReference type="PANTHER" id="PTHR40094">
    <property type="entry name" value="ALPHA-2-MACROGLOBULIN HOMOLOG"/>
    <property type="match status" value="1"/>
</dbReference>
<dbReference type="InterPro" id="IPR001599">
    <property type="entry name" value="Macroglobln_a2"/>
</dbReference>
<gene>
    <name evidence="5" type="ORF">HF682_09840</name>
</gene>